<keyword evidence="2" id="KW-1185">Reference proteome</keyword>
<feature type="non-terminal residue" evidence="1">
    <location>
        <position position="154"/>
    </location>
</feature>
<evidence type="ECO:0000313" key="1">
    <source>
        <dbReference type="EMBL" id="KAJ1677282.1"/>
    </source>
</evidence>
<reference evidence="1" key="1">
    <citation type="submission" date="2022-06" db="EMBL/GenBank/DDBJ databases">
        <title>Phylogenomic reconstructions and comparative analyses of Kickxellomycotina fungi.</title>
        <authorList>
            <person name="Reynolds N.K."/>
            <person name="Stajich J.E."/>
            <person name="Barry K."/>
            <person name="Grigoriev I.V."/>
            <person name="Crous P."/>
            <person name="Smith M.E."/>
        </authorList>
    </citation>
    <scope>NUCLEOTIDE SEQUENCE</scope>
    <source>
        <strain evidence="1">RSA 2271</strain>
    </source>
</reference>
<sequence length="154" mass="16673">MSKDKDRASDMDVDIDIATNTTATAAGPGAKPTETLQEVLVAKILREGRKLQAQYSHSPDIRIKRGLDSAFSLMAYSNPLESPVASLLDLTSRDVLANSLNMAILAIESRPQLPSLEIMYRQSAIALGQLVREGDGNASLLRIERDALLSPTSH</sequence>
<gene>
    <name evidence="1" type="ORF">EV182_006485</name>
</gene>
<name>A0ACC1HM64_9FUNG</name>
<accession>A0ACC1HM64</accession>
<dbReference type="Proteomes" id="UP001145114">
    <property type="component" value="Unassembled WGS sequence"/>
</dbReference>
<dbReference type="EMBL" id="JAMZIH010002686">
    <property type="protein sequence ID" value="KAJ1677282.1"/>
    <property type="molecule type" value="Genomic_DNA"/>
</dbReference>
<organism evidence="1 2">
    <name type="scientific">Spiromyces aspiralis</name>
    <dbReference type="NCBI Taxonomy" id="68401"/>
    <lineage>
        <taxon>Eukaryota</taxon>
        <taxon>Fungi</taxon>
        <taxon>Fungi incertae sedis</taxon>
        <taxon>Zoopagomycota</taxon>
        <taxon>Kickxellomycotina</taxon>
        <taxon>Kickxellomycetes</taxon>
        <taxon>Kickxellales</taxon>
        <taxon>Kickxellaceae</taxon>
        <taxon>Spiromyces</taxon>
    </lineage>
</organism>
<comment type="caution">
    <text evidence="1">The sequence shown here is derived from an EMBL/GenBank/DDBJ whole genome shotgun (WGS) entry which is preliminary data.</text>
</comment>
<protein>
    <submittedName>
        <fullName evidence="1">Uncharacterized protein</fullName>
    </submittedName>
</protein>
<evidence type="ECO:0000313" key="2">
    <source>
        <dbReference type="Proteomes" id="UP001145114"/>
    </source>
</evidence>
<proteinExistence type="predicted"/>